<evidence type="ECO:0000256" key="2">
    <source>
        <dbReference type="ARBA" id="ARBA00022737"/>
    </source>
</evidence>
<protein>
    <recommendedName>
        <fullName evidence="5">BRCT domain-containing protein</fullName>
    </recommendedName>
</protein>
<dbReference type="EMBL" id="CM000764">
    <property type="protein sequence ID" value="OQU83056.1"/>
    <property type="molecule type" value="Genomic_DNA"/>
</dbReference>
<dbReference type="AlphaFoldDB" id="A0A1Z5RI73"/>
<keyword evidence="3" id="KW-0539">Nucleus</keyword>
<dbReference type="PROSITE" id="PS50172">
    <property type="entry name" value="BRCT"/>
    <property type="match status" value="5"/>
</dbReference>
<dbReference type="Pfam" id="PF12738">
    <property type="entry name" value="PTCB-BRCT"/>
    <property type="match status" value="2"/>
</dbReference>
<feature type="domain" description="BRCT" evidence="5">
    <location>
        <begin position="88"/>
        <end position="172"/>
    </location>
</feature>
<reference evidence="6 7" key="1">
    <citation type="journal article" date="2009" name="Nature">
        <title>The Sorghum bicolor genome and the diversification of grasses.</title>
        <authorList>
            <person name="Paterson A.H."/>
            <person name="Bowers J.E."/>
            <person name="Bruggmann R."/>
            <person name="Dubchak I."/>
            <person name="Grimwood J."/>
            <person name="Gundlach H."/>
            <person name="Haberer G."/>
            <person name="Hellsten U."/>
            <person name="Mitros T."/>
            <person name="Poliakov A."/>
            <person name="Schmutz J."/>
            <person name="Spannagl M."/>
            <person name="Tang H."/>
            <person name="Wang X."/>
            <person name="Wicker T."/>
            <person name="Bharti A.K."/>
            <person name="Chapman J."/>
            <person name="Feltus F.A."/>
            <person name="Gowik U."/>
            <person name="Grigoriev I.V."/>
            <person name="Lyons E."/>
            <person name="Maher C.A."/>
            <person name="Martis M."/>
            <person name="Narechania A."/>
            <person name="Otillar R.P."/>
            <person name="Penning B.W."/>
            <person name="Salamov A.A."/>
            <person name="Wang Y."/>
            <person name="Zhang L."/>
            <person name="Carpita N.C."/>
            <person name="Freeling M."/>
            <person name="Gingle A.R."/>
            <person name="Hash C.T."/>
            <person name="Keller B."/>
            <person name="Klein P."/>
            <person name="Kresovich S."/>
            <person name="McCann M.C."/>
            <person name="Ming R."/>
            <person name="Peterson D.G."/>
            <person name="Mehboob-ur-Rahman"/>
            <person name="Ware D."/>
            <person name="Westhoff P."/>
            <person name="Mayer K.F."/>
            <person name="Messing J."/>
            <person name="Rokhsar D.S."/>
        </authorList>
    </citation>
    <scope>NUCLEOTIDE SEQUENCE [LARGE SCALE GENOMIC DNA]</scope>
    <source>
        <strain evidence="7">cv. BTx623</strain>
    </source>
</reference>
<feature type="domain" description="BRCT" evidence="5">
    <location>
        <begin position="452"/>
        <end position="540"/>
    </location>
</feature>
<dbReference type="Pfam" id="PF16589">
    <property type="entry name" value="BRCT_2"/>
    <property type="match status" value="1"/>
</dbReference>
<keyword evidence="7" id="KW-1185">Reference proteome</keyword>
<dbReference type="Gramene" id="OQU83056">
    <property type="protein sequence ID" value="OQU83056"/>
    <property type="gene ID" value="SORBI_3005G068800"/>
</dbReference>
<organism evidence="6 7">
    <name type="scientific">Sorghum bicolor</name>
    <name type="common">Sorghum</name>
    <name type="synonym">Sorghum vulgare</name>
    <dbReference type="NCBI Taxonomy" id="4558"/>
    <lineage>
        <taxon>Eukaryota</taxon>
        <taxon>Viridiplantae</taxon>
        <taxon>Streptophyta</taxon>
        <taxon>Embryophyta</taxon>
        <taxon>Tracheophyta</taxon>
        <taxon>Spermatophyta</taxon>
        <taxon>Magnoliopsida</taxon>
        <taxon>Liliopsida</taxon>
        <taxon>Poales</taxon>
        <taxon>Poaceae</taxon>
        <taxon>PACMAD clade</taxon>
        <taxon>Panicoideae</taxon>
        <taxon>Andropogonodae</taxon>
        <taxon>Andropogoneae</taxon>
        <taxon>Sorghinae</taxon>
        <taxon>Sorghum</taxon>
    </lineage>
</organism>
<feature type="compositionally biased region" description="Basic and acidic residues" evidence="4">
    <location>
        <begin position="388"/>
        <end position="402"/>
    </location>
</feature>
<feature type="domain" description="BRCT" evidence="5">
    <location>
        <begin position="256"/>
        <end position="348"/>
    </location>
</feature>
<dbReference type="FunFam" id="3.40.50.10190:FF:000057">
    <property type="entry name" value="Transcription coactivator"/>
    <property type="match status" value="1"/>
</dbReference>
<proteinExistence type="predicted"/>
<sequence length="842" mass="94010">MDGVKTLCSGFEKSEKVRIEELVTAMGGHLLTRHSMDVDFVIVKDVTVAKYKWALNILKKPIVTMKWLEQCWIEHRVVPHEPYRILPFTGLNICLTKLDPGERKELEKMVVQNGGQFSPCLTRKCTHLVANKPGGDKYVVAQKWGNIHIVNPRWVEQSVARRACQDESSYLVCQSSSAFSGSKSSFKEQQNPEISSASASFQPVPATSVDDSVSMSQYLPASFGDAARISIATPSVQETNEMQVDSRVAEDSEPENDDLYLSNCRIALVGFEEKELLRLVMMIRNGGGSRHILLSEKLTHIVIGTPSDDEKKEVRCLAAWGVINIVKVTWLEDCNRAKKEVKVSPMHIATELLLKGFSQVSMENSADTRETKVGKSSGGIFHVPTVNDLHDKHHEKDVSSERKPKRGKHENSISKTRSAARAAKLSQQNGVVNVSEHQPQYQVTSTMNSGSSRSNIFKGRTFSFSNSFSHDKRPEVVDWVRDGGGVMVDDIQSTAVDFIIECHGQNSLPCDFSHSTVVSTQWIRSCLEENCLQDVGSHPIFSPLRCRIPFPGFESFQFCISQYEEKERQLLKNLCFLLGAKFTEKAYKRVTHLICKFASGPKYEVYTKRGTPTITSEWLYECVKQDKLLPVEHFQPKPITSQDQDANACTISQYSTQATRFGSSEVLSDCQVTTNNATHNSVNEETTMPAVSRKRRISVPVKVNDTCGNIGRSEKHLENSSGPDVADAIEVLSSKIQDVQSPRSIFEPDNSVVQEQKDTHSFGISRSWLNMQPTQDNTPGTKVKNLNSAPVPSPAPITYYPFSETQTESQIVGYEEDLTGMQKIIDRVRSQSINVTPSSEIP</sequence>
<accession>A0A1Z5RI73</accession>
<feature type="compositionally biased region" description="Polar residues" evidence="4">
    <location>
        <begin position="425"/>
        <end position="452"/>
    </location>
</feature>
<dbReference type="GO" id="GO:0031981">
    <property type="term" value="C:nuclear lumen"/>
    <property type="evidence" value="ECO:0007669"/>
    <property type="project" value="UniProtKB-ARBA"/>
</dbReference>
<evidence type="ECO:0000256" key="4">
    <source>
        <dbReference type="SAM" id="MobiDB-lite"/>
    </source>
</evidence>
<dbReference type="PANTHER" id="PTHR13561">
    <property type="entry name" value="DNA REPLICATION REGULATOR DPB11-RELATED"/>
    <property type="match status" value="1"/>
</dbReference>
<dbReference type="OMA" id="NLTRRCT"/>
<dbReference type="InterPro" id="IPR001357">
    <property type="entry name" value="BRCT_dom"/>
</dbReference>
<dbReference type="FunFam" id="3.40.50.10190:FF:000046">
    <property type="entry name" value="PAX interacting protein 1"/>
    <property type="match status" value="1"/>
</dbReference>
<dbReference type="SUPFAM" id="SSF52113">
    <property type="entry name" value="BRCT domain"/>
    <property type="match status" value="5"/>
</dbReference>
<dbReference type="SMART" id="SM00292">
    <property type="entry name" value="BRCT"/>
    <property type="match status" value="5"/>
</dbReference>
<dbReference type="CDD" id="cd00027">
    <property type="entry name" value="BRCT"/>
    <property type="match status" value="1"/>
</dbReference>
<dbReference type="CDD" id="cd17731">
    <property type="entry name" value="BRCT_TopBP1_rpt2_like"/>
    <property type="match status" value="1"/>
</dbReference>
<dbReference type="Pfam" id="PF00533">
    <property type="entry name" value="BRCT"/>
    <property type="match status" value="2"/>
</dbReference>
<dbReference type="InterPro" id="IPR059215">
    <property type="entry name" value="BRCT2_TopBP1-like"/>
</dbReference>
<comment type="subcellular location">
    <subcellularLocation>
        <location evidence="1">Nucleus</location>
    </subcellularLocation>
</comment>
<dbReference type="PANTHER" id="PTHR13561:SF20">
    <property type="entry name" value="DNA TOPOISOMERASE 2-BINDING PROTEIN 1"/>
    <property type="match status" value="1"/>
</dbReference>
<evidence type="ECO:0000313" key="7">
    <source>
        <dbReference type="Proteomes" id="UP000000768"/>
    </source>
</evidence>
<dbReference type="ExpressionAtlas" id="A0A1Z5RI73">
    <property type="expression patterns" value="baseline and differential"/>
</dbReference>
<feature type="region of interest" description="Disordered" evidence="4">
    <location>
        <begin position="181"/>
        <end position="206"/>
    </location>
</feature>
<dbReference type="InterPro" id="IPR036420">
    <property type="entry name" value="BRCT_dom_sf"/>
</dbReference>
<gene>
    <name evidence="6" type="ORF">SORBI_3005G068800</name>
</gene>
<feature type="domain" description="BRCT" evidence="5">
    <location>
        <begin position="1"/>
        <end position="85"/>
    </location>
</feature>
<dbReference type="Gene3D" id="3.40.50.10190">
    <property type="entry name" value="BRCT domain"/>
    <property type="match status" value="5"/>
</dbReference>
<evidence type="ECO:0000259" key="5">
    <source>
        <dbReference type="PROSITE" id="PS50172"/>
    </source>
</evidence>
<evidence type="ECO:0000256" key="3">
    <source>
        <dbReference type="ARBA" id="ARBA00023242"/>
    </source>
</evidence>
<dbReference type="FunFam" id="3.40.50.10190:FF:000061">
    <property type="entry name" value="Transcription coactivator"/>
    <property type="match status" value="1"/>
</dbReference>
<evidence type="ECO:0000256" key="1">
    <source>
        <dbReference type="ARBA" id="ARBA00004123"/>
    </source>
</evidence>
<feature type="compositionally biased region" description="Polar residues" evidence="4">
    <location>
        <begin position="188"/>
        <end position="201"/>
    </location>
</feature>
<reference evidence="7" key="2">
    <citation type="journal article" date="2018" name="Plant J.">
        <title>The Sorghum bicolor reference genome: improved assembly, gene annotations, a transcriptome atlas, and signatures of genome organization.</title>
        <authorList>
            <person name="McCormick R.F."/>
            <person name="Truong S.K."/>
            <person name="Sreedasyam A."/>
            <person name="Jenkins J."/>
            <person name="Shu S."/>
            <person name="Sims D."/>
            <person name="Kennedy M."/>
            <person name="Amirebrahimi M."/>
            <person name="Weers B.D."/>
            <person name="McKinley B."/>
            <person name="Mattison A."/>
            <person name="Morishige D.T."/>
            <person name="Grimwood J."/>
            <person name="Schmutz J."/>
            <person name="Mullet J.E."/>
        </authorList>
    </citation>
    <scope>NUCLEOTIDE SEQUENCE [LARGE SCALE GENOMIC DNA]</scope>
    <source>
        <strain evidence="7">cv. BTx623</strain>
    </source>
</reference>
<feature type="region of interest" description="Disordered" evidence="4">
    <location>
        <begin position="365"/>
        <end position="452"/>
    </location>
</feature>
<dbReference type="GO" id="GO:0006974">
    <property type="term" value="P:DNA damage response"/>
    <property type="evidence" value="ECO:0007669"/>
    <property type="project" value="UniProtKB-ARBA"/>
</dbReference>
<feature type="domain" description="BRCT" evidence="5">
    <location>
        <begin position="553"/>
        <end position="636"/>
    </location>
</feature>
<keyword evidence="2" id="KW-0677">Repeat</keyword>
<evidence type="ECO:0000313" key="6">
    <source>
        <dbReference type="EMBL" id="OQU83056.1"/>
    </source>
</evidence>
<dbReference type="FunFam" id="3.40.50.10190:FF:000052">
    <property type="entry name" value="Transcription coactivator"/>
    <property type="match status" value="1"/>
</dbReference>
<dbReference type="Proteomes" id="UP000000768">
    <property type="component" value="Chromosome 5"/>
</dbReference>
<name>A0A1Z5RI73_SORBI</name>